<gene>
    <name evidence="2" type="ORF">J1605_000734</name>
</gene>
<organism evidence="2 3">
    <name type="scientific">Eschrichtius robustus</name>
    <name type="common">California gray whale</name>
    <name type="synonym">Eschrichtius gibbosus</name>
    <dbReference type="NCBI Taxonomy" id="9764"/>
    <lineage>
        <taxon>Eukaryota</taxon>
        <taxon>Metazoa</taxon>
        <taxon>Chordata</taxon>
        <taxon>Craniata</taxon>
        <taxon>Vertebrata</taxon>
        <taxon>Euteleostomi</taxon>
        <taxon>Mammalia</taxon>
        <taxon>Eutheria</taxon>
        <taxon>Laurasiatheria</taxon>
        <taxon>Artiodactyla</taxon>
        <taxon>Whippomorpha</taxon>
        <taxon>Cetacea</taxon>
        <taxon>Mysticeti</taxon>
        <taxon>Eschrichtiidae</taxon>
        <taxon>Eschrichtius</taxon>
    </lineage>
</organism>
<evidence type="ECO:0000313" key="3">
    <source>
        <dbReference type="Proteomes" id="UP001159641"/>
    </source>
</evidence>
<dbReference type="EMBL" id="JAIQCJ010002152">
    <property type="protein sequence ID" value="KAJ8780691.1"/>
    <property type="molecule type" value="Genomic_DNA"/>
</dbReference>
<name>A0AB34GM99_ESCRO</name>
<dbReference type="AlphaFoldDB" id="A0AB34GM99"/>
<sequence>MLQEQRRAGGGRAGTRAANGAGRTPASERDVSWLDPQVGCPDAEVRPRNTVHTAGATPGARRRL</sequence>
<dbReference type="Proteomes" id="UP001159641">
    <property type="component" value="Unassembled WGS sequence"/>
</dbReference>
<keyword evidence="3" id="KW-1185">Reference proteome</keyword>
<reference evidence="2 3" key="1">
    <citation type="submission" date="2022-11" db="EMBL/GenBank/DDBJ databases">
        <title>Whole genome sequence of Eschrichtius robustus ER-17-0199.</title>
        <authorList>
            <person name="Bruniche-Olsen A."/>
            <person name="Black A.N."/>
            <person name="Fields C.J."/>
            <person name="Walden K."/>
            <person name="Dewoody J.A."/>
        </authorList>
    </citation>
    <scope>NUCLEOTIDE SEQUENCE [LARGE SCALE GENOMIC DNA]</scope>
    <source>
        <strain evidence="2">ER-17-0199</strain>
        <tissue evidence="2">Blubber</tissue>
    </source>
</reference>
<evidence type="ECO:0000256" key="1">
    <source>
        <dbReference type="SAM" id="MobiDB-lite"/>
    </source>
</evidence>
<protein>
    <submittedName>
        <fullName evidence="2">Uncharacterized protein</fullName>
    </submittedName>
</protein>
<accession>A0AB34GM99</accession>
<evidence type="ECO:0000313" key="2">
    <source>
        <dbReference type="EMBL" id="KAJ8780691.1"/>
    </source>
</evidence>
<comment type="caution">
    <text evidence="2">The sequence shown here is derived from an EMBL/GenBank/DDBJ whole genome shotgun (WGS) entry which is preliminary data.</text>
</comment>
<feature type="compositionally biased region" description="Low complexity" evidence="1">
    <location>
        <begin position="14"/>
        <end position="24"/>
    </location>
</feature>
<proteinExistence type="predicted"/>
<feature type="region of interest" description="Disordered" evidence="1">
    <location>
        <begin position="1"/>
        <end position="64"/>
    </location>
</feature>